<protein>
    <submittedName>
        <fullName evidence="8">DNA-binding NarL/FixJ family response regulator</fullName>
    </submittedName>
</protein>
<dbReference type="InterPro" id="IPR058245">
    <property type="entry name" value="NreC/VraR/RcsB-like_REC"/>
</dbReference>
<dbReference type="PROSITE" id="PS50110">
    <property type="entry name" value="RESPONSE_REGULATORY"/>
    <property type="match status" value="1"/>
</dbReference>
<evidence type="ECO:0000256" key="5">
    <source>
        <dbReference type="PROSITE-ProRule" id="PRU00169"/>
    </source>
</evidence>
<accession>A0ABX0SHE7</accession>
<evidence type="ECO:0000256" key="3">
    <source>
        <dbReference type="ARBA" id="ARBA00023125"/>
    </source>
</evidence>
<evidence type="ECO:0000256" key="4">
    <source>
        <dbReference type="ARBA" id="ARBA00023163"/>
    </source>
</evidence>
<dbReference type="InterPro" id="IPR001789">
    <property type="entry name" value="Sig_transdc_resp-reg_receiver"/>
</dbReference>
<comment type="caution">
    <text evidence="8">The sequence shown here is derived from an EMBL/GenBank/DDBJ whole genome shotgun (WGS) entry which is preliminary data.</text>
</comment>
<keyword evidence="9" id="KW-1185">Reference proteome</keyword>
<dbReference type="EMBL" id="JAAMOZ010000001">
    <property type="protein sequence ID" value="NIH57823.1"/>
    <property type="molecule type" value="Genomic_DNA"/>
</dbReference>
<keyword evidence="1 5" id="KW-0597">Phosphoprotein</keyword>
<keyword evidence="2" id="KW-0805">Transcription regulation</keyword>
<dbReference type="RefSeq" id="WP_167168166.1">
    <property type="nucleotide sequence ID" value="NZ_BAAAOO010000007.1"/>
</dbReference>
<proteinExistence type="predicted"/>
<feature type="domain" description="Response regulatory" evidence="7">
    <location>
        <begin position="8"/>
        <end position="124"/>
    </location>
</feature>
<dbReference type="PRINTS" id="PR00038">
    <property type="entry name" value="HTHLUXR"/>
</dbReference>
<dbReference type="PANTHER" id="PTHR43214:SF24">
    <property type="entry name" value="TRANSCRIPTIONAL REGULATORY PROTEIN NARL-RELATED"/>
    <property type="match status" value="1"/>
</dbReference>
<evidence type="ECO:0000313" key="9">
    <source>
        <dbReference type="Proteomes" id="UP000749311"/>
    </source>
</evidence>
<keyword evidence="4" id="KW-0804">Transcription</keyword>
<dbReference type="GO" id="GO:0003677">
    <property type="term" value="F:DNA binding"/>
    <property type="evidence" value="ECO:0007669"/>
    <property type="project" value="UniProtKB-KW"/>
</dbReference>
<dbReference type="PROSITE" id="PS00622">
    <property type="entry name" value="HTH_LUXR_1"/>
    <property type="match status" value="1"/>
</dbReference>
<sequence length="218" mass="23142">MKANSAIRVLVVDDHPIVREGIVAIVASAPDLEVVGQAANGAEAITQFAALRPDIVLMDLRMPVMDGVSATAHIHAEHPEVTVVVLTTYETDEDILSAIEAGATGYLLKAAPKEELIAGVRAAANGQVALAPSVAAALVSRVQAPEPARLTPREIEVLGLVADGLSNAQIGRRLFITEATVKTHLLRLFEKLGVNDRTRAVTLAMERGILPRDSRRNS</sequence>
<dbReference type="SMART" id="SM00448">
    <property type="entry name" value="REC"/>
    <property type="match status" value="1"/>
</dbReference>
<feature type="modified residue" description="4-aspartylphosphate" evidence="5">
    <location>
        <position position="59"/>
    </location>
</feature>
<reference evidence="8 9" key="1">
    <citation type="submission" date="2020-02" db="EMBL/GenBank/DDBJ databases">
        <title>Sequencing the genomes of 1000 actinobacteria strains.</title>
        <authorList>
            <person name="Klenk H.-P."/>
        </authorList>
    </citation>
    <scope>NUCLEOTIDE SEQUENCE [LARGE SCALE GENOMIC DNA]</scope>
    <source>
        <strain evidence="8 9">DSM 19609</strain>
    </source>
</reference>
<feature type="domain" description="HTH luxR-type" evidence="6">
    <location>
        <begin position="143"/>
        <end position="208"/>
    </location>
</feature>
<dbReference type="InterPro" id="IPR016032">
    <property type="entry name" value="Sig_transdc_resp-reg_C-effctor"/>
</dbReference>
<dbReference type="SMART" id="SM00421">
    <property type="entry name" value="HTH_LUXR"/>
    <property type="match status" value="1"/>
</dbReference>
<evidence type="ECO:0000256" key="1">
    <source>
        <dbReference type="ARBA" id="ARBA00022553"/>
    </source>
</evidence>
<name>A0ABX0SHE7_9ACTN</name>
<dbReference type="PANTHER" id="PTHR43214">
    <property type="entry name" value="TWO-COMPONENT RESPONSE REGULATOR"/>
    <property type="match status" value="1"/>
</dbReference>
<dbReference type="SUPFAM" id="SSF46894">
    <property type="entry name" value="C-terminal effector domain of the bipartite response regulators"/>
    <property type="match status" value="1"/>
</dbReference>
<dbReference type="Proteomes" id="UP000749311">
    <property type="component" value="Unassembled WGS sequence"/>
</dbReference>
<dbReference type="InterPro" id="IPR000792">
    <property type="entry name" value="Tscrpt_reg_LuxR_C"/>
</dbReference>
<keyword evidence="3 8" id="KW-0238">DNA-binding</keyword>
<dbReference type="SUPFAM" id="SSF52172">
    <property type="entry name" value="CheY-like"/>
    <property type="match status" value="1"/>
</dbReference>
<dbReference type="Gene3D" id="3.40.50.2300">
    <property type="match status" value="1"/>
</dbReference>
<dbReference type="PROSITE" id="PS50043">
    <property type="entry name" value="HTH_LUXR_2"/>
    <property type="match status" value="1"/>
</dbReference>
<organism evidence="8 9">
    <name type="scientific">Brooklawnia cerclae</name>
    <dbReference type="NCBI Taxonomy" id="349934"/>
    <lineage>
        <taxon>Bacteria</taxon>
        <taxon>Bacillati</taxon>
        <taxon>Actinomycetota</taxon>
        <taxon>Actinomycetes</taxon>
        <taxon>Propionibacteriales</taxon>
        <taxon>Propionibacteriaceae</taxon>
        <taxon>Brooklawnia</taxon>
    </lineage>
</organism>
<evidence type="ECO:0000313" key="8">
    <source>
        <dbReference type="EMBL" id="NIH57823.1"/>
    </source>
</evidence>
<evidence type="ECO:0000256" key="2">
    <source>
        <dbReference type="ARBA" id="ARBA00023015"/>
    </source>
</evidence>
<dbReference type="Pfam" id="PF00072">
    <property type="entry name" value="Response_reg"/>
    <property type="match status" value="1"/>
</dbReference>
<dbReference type="Pfam" id="PF00196">
    <property type="entry name" value="GerE"/>
    <property type="match status" value="1"/>
</dbReference>
<dbReference type="InterPro" id="IPR011006">
    <property type="entry name" value="CheY-like_superfamily"/>
</dbReference>
<evidence type="ECO:0000259" key="6">
    <source>
        <dbReference type="PROSITE" id="PS50043"/>
    </source>
</evidence>
<gene>
    <name evidence="8" type="ORF">FB473_002468</name>
</gene>
<dbReference type="CDD" id="cd17535">
    <property type="entry name" value="REC_NarL-like"/>
    <property type="match status" value="1"/>
</dbReference>
<dbReference type="CDD" id="cd06170">
    <property type="entry name" value="LuxR_C_like"/>
    <property type="match status" value="1"/>
</dbReference>
<evidence type="ECO:0000259" key="7">
    <source>
        <dbReference type="PROSITE" id="PS50110"/>
    </source>
</evidence>
<dbReference type="InterPro" id="IPR039420">
    <property type="entry name" value="WalR-like"/>
</dbReference>